<gene>
    <name evidence="5" type="ORF">ACFODK_02270</name>
</gene>
<dbReference type="EMBL" id="JBHRSU010000001">
    <property type="protein sequence ID" value="MFC3099712.1"/>
    <property type="molecule type" value="Genomic_DNA"/>
</dbReference>
<dbReference type="InterPro" id="IPR036390">
    <property type="entry name" value="WH_DNA-bd_sf"/>
</dbReference>
<feature type="domain" description="HTH arsR-type" evidence="4">
    <location>
        <begin position="40"/>
        <end position="135"/>
    </location>
</feature>
<evidence type="ECO:0000256" key="1">
    <source>
        <dbReference type="ARBA" id="ARBA00023015"/>
    </source>
</evidence>
<keyword evidence="2" id="KW-0238">DNA-binding</keyword>
<dbReference type="Gene3D" id="1.10.10.10">
    <property type="entry name" value="Winged helix-like DNA-binding domain superfamily/Winged helix DNA-binding domain"/>
    <property type="match status" value="1"/>
</dbReference>
<dbReference type="Pfam" id="PF12840">
    <property type="entry name" value="HTH_20"/>
    <property type="match status" value="1"/>
</dbReference>
<dbReference type="PANTHER" id="PTHR43132">
    <property type="entry name" value="ARSENICAL RESISTANCE OPERON REPRESSOR ARSR-RELATED"/>
    <property type="match status" value="1"/>
</dbReference>
<dbReference type="PROSITE" id="PS50987">
    <property type="entry name" value="HTH_ARSR_2"/>
    <property type="match status" value="1"/>
</dbReference>
<accession>A0ABV7EAS6</accession>
<name>A0ABV7EAS6_9SPHN</name>
<evidence type="ECO:0000313" key="5">
    <source>
        <dbReference type="EMBL" id="MFC3099712.1"/>
    </source>
</evidence>
<comment type="caution">
    <text evidence="5">The sequence shown here is derived from an EMBL/GenBank/DDBJ whole genome shotgun (WGS) entry which is preliminary data.</text>
</comment>
<reference evidence="6" key="1">
    <citation type="journal article" date="2019" name="Int. J. Syst. Evol. Microbiol.">
        <title>The Global Catalogue of Microorganisms (GCM) 10K type strain sequencing project: providing services to taxonomists for standard genome sequencing and annotation.</title>
        <authorList>
            <consortium name="The Broad Institute Genomics Platform"/>
            <consortium name="The Broad Institute Genome Sequencing Center for Infectious Disease"/>
            <person name="Wu L."/>
            <person name="Ma J."/>
        </authorList>
    </citation>
    <scope>NUCLEOTIDE SEQUENCE [LARGE SCALE GENOMIC DNA]</scope>
    <source>
        <strain evidence="6">KCTC 52606</strain>
    </source>
</reference>
<evidence type="ECO:0000256" key="3">
    <source>
        <dbReference type="ARBA" id="ARBA00023163"/>
    </source>
</evidence>
<dbReference type="SUPFAM" id="SSF46785">
    <property type="entry name" value="Winged helix' DNA-binding domain"/>
    <property type="match status" value="1"/>
</dbReference>
<dbReference type="Proteomes" id="UP001595378">
    <property type="component" value="Unassembled WGS sequence"/>
</dbReference>
<dbReference type="RefSeq" id="WP_377923203.1">
    <property type="nucleotide sequence ID" value="NZ_JBANRN010000001.1"/>
</dbReference>
<dbReference type="InterPro" id="IPR001845">
    <property type="entry name" value="HTH_ArsR_DNA-bd_dom"/>
</dbReference>
<dbReference type="InterPro" id="IPR051011">
    <property type="entry name" value="Metal_resp_trans_reg"/>
</dbReference>
<proteinExistence type="predicted"/>
<dbReference type="InterPro" id="IPR036388">
    <property type="entry name" value="WH-like_DNA-bd_sf"/>
</dbReference>
<keyword evidence="6" id="KW-1185">Reference proteome</keyword>
<dbReference type="InterPro" id="IPR011991">
    <property type="entry name" value="ArsR-like_HTH"/>
</dbReference>
<dbReference type="PANTHER" id="PTHR43132:SF2">
    <property type="entry name" value="ARSENICAL RESISTANCE OPERON REPRESSOR ARSR-RELATED"/>
    <property type="match status" value="1"/>
</dbReference>
<evidence type="ECO:0000313" key="6">
    <source>
        <dbReference type="Proteomes" id="UP001595378"/>
    </source>
</evidence>
<dbReference type="PRINTS" id="PR00778">
    <property type="entry name" value="HTHARSR"/>
</dbReference>
<protein>
    <submittedName>
        <fullName evidence="5">ArsR/SmtB family transcription factor</fullName>
    </submittedName>
</protein>
<organism evidence="5 6">
    <name type="scientific">Alteraurantiacibacter lauratis</name>
    <dbReference type="NCBI Taxonomy" id="2054627"/>
    <lineage>
        <taxon>Bacteria</taxon>
        <taxon>Pseudomonadati</taxon>
        <taxon>Pseudomonadota</taxon>
        <taxon>Alphaproteobacteria</taxon>
        <taxon>Sphingomonadales</taxon>
        <taxon>Erythrobacteraceae</taxon>
        <taxon>Alteraurantiacibacter</taxon>
    </lineage>
</organism>
<sequence length="150" mass="16456">MTQTKTSSDPTFFVLSKYRLTAKPQSVFRHCSKGMGMNDLNTQVWAVDALGALAHETRLAVFRMLVAAGPDGLIAGVIAERAKVPPSTMSHHLATLERAGLVQSERESRLIHYRADYAAMRRLLTFLMQDCCQGAPQMCADLLGEITCNG</sequence>
<keyword evidence="3" id="KW-0804">Transcription</keyword>
<evidence type="ECO:0000259" key="4">
    <source>
        <dbReference type="PROSITE" id="PS50987"/>
    </source>
</evidence>
<keyword evidence="1" id="KW-0805">Transcription regulation</keyword>
<dbReference type="SMART" id="SM00418">
    <property type="entry name" value="HTH_ARSR"/>
    <property type="match status" value="1"/>
</dbReference>
<evidence type="ECO:0000256" key="2">
    <source>
        <dbReference type="ARBA" id="ARBA00023125"/>
    </source>
</evidence>
<dbReference type="CDD" id="cd00090">
    <property type="entry name" value="HTH_ARSR"/>
    <property type="match status" value="1"/>
</dbReference>
<dbReference type="NCBIfam" id="NF033788">
    <property type="entry name" value="HTH_metalloreg"/>
    <property type="match status" value="1"/>
</dbReference>